<dbReference type="Gene3D" id="1.10.150.310">
    <property type="entry name" value="Tex RuvX-like domain-like"/>
    <property type="match status" value="1"/>
</dbReference>
<dbReference type="Proteomes" id="UP000243547">
    <property type="component" value="Unassembled WGS sequence"/>
</dbReference>
<dbReference type="GO" id="GO:0006281">
    <property type="term" value="P:DNA repair"/>
    <property type="evidence" value="ECO:0007669"/>
    <property type="project" value="InterPro"/>
</dbReference>
<dbReference type="AlphaFoldDB" id="A0A1M6NGP8"/>
<keyword evidence="4" id="KW-1185">Reference proteome</keyword>
<sequence length="187" mass="20690">MDKDKIYISIIIFLLVIIIGGYTYLQWNQTNPTLNIITSEGEREQNIKEEYIYVHVSGHVVNPGVYQLLSGSRVYQAIKLAGGPTEEGDVQKLNLAQILQDGQKIIVPGERDEGIDSNLPNDSGKININTASSEELQRLPGIGPAKAQAIIDYRQENGPFTKIEDIQKVSGVGPATFNQIKDKIRVN</sequence>
<evidence type="ECO:0000256" key="1">
    <source>
        <dbReference type="SAM" id="Phobius"/>
    </source>
</evidence>
<feature type="domain" description="Helix-hairpin-helix DNA-binding motif class 1" evidence="2">
    <location>
        <begin position="164"/>
        <end position="183"/>
    </location>
</feature>
<dbReference type="SMART" id="SM00278">
    <property type="entry name" value="HhH1"/>
    <property type="match status" value="2"/>
</dbReference>
<dbReference type="NCBIfam" id="TIGR00426">
    <property type="entry name" value="competence protein ComEA helix-hairpin-helix repeat region"/>
    <property type="match status" value="1"/>
</dbReference>
<dbReference type="SUPFAM" id="SSF47781">
    <property type="entry name" value="RuvA domain 2-like"/>
    <property type="match status" value="1"/>
</dbReference>
<dbReference type="InterPro" id="IPR019554">
    <property type="entry name" value="Soluble_ligand-bd"/>
</dbReference>
<feature type="transmembrane region" description="Helical" evidence="1">
    <location>
        <begin position="6"/>
        <end position="25"/>
    </location>
</feature>
<reference evidence="4" key="1">
    <citation type="submission" date="2016-11" db="EMBL/GenBank/DDBJ databases">
        <authorList>
            <person name="Varghese N."/>
            <person name="Submissions S."/>
        </authorList>
    </citation>
    <scope>NUCLEOTIDE SEQUENCE [LARGE SCALE GENOMIC DNA]</scope>
    <source>
        <strain evidence="4">DSM 14826</strain>
    </source>
</reference>
<evidence type="ECO:0000313" key="4">
    <source>
        <dbReference type="Proteomes" id="UP000243547"/>
    </source>
</evidence>
<dbReference type="PANTHER" id="PTHR21180:SF32">
    <property type="entry name" value="ENDONUCLEASE_EXONUCLEASE_PHOSPHATASE FAMILY DOMAIN-CONTAINING PROTEIN 1"/>
    <property type="match status" value="1"/>
</dbReference>
<protein>
    <submittedName>
        <fullName evidence="3">Competence protein ComEA</fullName>
    </submittedName>
</protein>
<dbReference type="InterPro" id="IPR051675">
    <property type="entry name" value="Endo/Exo/Phosphatase_dom_1"/>
</dbReference>
<proteinExistence type="predicted"/>
<accession>A0A1M6NGP8</accession>
<name>A0A1M6NGP8_9FIRM</name>
<dbReference type="PANTHER" id="PTHR21180">
    <property type="entry name" value="ENDONUCLEASE/EXONUCLEASE/PHOSPHATASE FAMILY DOMAIN-CONTAINING PROTEIN 1"/>
    <property type="match status" value="1"/>
</dbReference>
<gene>
    <name evidence="3" type="ORF">SAMN02745227_01120</name>
</gene>
<dbReference type="InterPro" id="IPR004509">
    <property type="entry name" value="Competence_ComEA_HhH"/>
</dbReference>
<dbReference type="GO" id="GO:0003677">
    <property type="term" value="F:DNA binding"/>
    <property type="evidence" value="ECO:0007669"/>
    <property type="project" value="InterPro"/>
</dbReference>
<keyword evidence="1" id="KW-1133">Transmembrane helix</keyword>
<feature type="domain" description="Helix-hairpin-helix DNA-binding motif class 1" evidence="2">
    <location>
        <begin position="134"/>
        <end position="153"/>
    </location>
</feature>
<dbReference type="GO" id="GO:0015627">
    <property type="term" value="C:type II protein secretion system complex"/>
    <property type="evidence" value="ECO:0007669"/>
    <property type="project" value="TreeGrafter"/>
</dbReference>
<dbReference type="STRING" id="1120989.SAMN02745227_01120"/>
<evidence type="ECO:0000313" key="3">
    <source>
        <dbReference type="EMBL" id="SHJ94900.1"/>
    </source>
</evidence>
<dbReference type="Pfam" id="PF12836">
    <property type="entry name" value="HHH_3"/>
    <property type="match status" value="1"/>
</dbReference>
<keyword evidence="1" id="KW-0472">Membrane</keyword>
<keyword evidence="1" id="KW-0812">Transmembrane</keyword>
<dbReference type="Pfam" id="PF10531">
    <property type="entry name" value="SLBB"/>
    <property type="match status" value="1"/>
</dbReference>
<dbReference type="EMBL" id="FRAI01000010">
    <property type="protein sequence ID" value="SHJ94900.1"/>
    <property type="molecule type" value="Genomic_DNA"/>
</dbReference>
<dbReference type="RefSeq" id="WP_072906996.1">
    <property type="nucleotide sequence ID" value="NZ_FRAI01000010.1"/>
</dbReference>
<dbReference type="InterPro" id="IPR010994">
    <property type="entry name" value="RuvA_2-like"/>
</dbReference>
<dbReference type="OrthoDB" id="9790239at2"/>
<dbReference type="Gene3D" id="3.10.560.10">
    <property type="entry name" value="Outer membrane lipoprotein wza domain like"/>
    <property type="match status" value="1"/>
</dbReference>
<dbReference type="GO" id="GO:0015628">
    <property type="term" value="P:protein secretion by the type II secretion system"/>
    <property type="evidence" value="ECO:0007669"/>
    <property type="project" value="TreeGrafter"/>
</dbReference>
<organism evidence="3 4">
    <name type="scientific">Anaerobranca californiensis DSM 14826</name>
    <dbReference type="NCBI Taxonomy" id="1120989"/>
    <lineage>
        <taxon>Bacteria</taxon>
        <taxon>Bacillati</taxon>
        <taxon>Bacillota</taxon>
        <taxon>Clostridia</taxon>
        <taxon>Eubacteriales</taxon>
        <taxon>Proteinivoracaceae</taxon>
        <taxon>Anaerobranca</taxon>
    </lineage>
</organism>
<evidence type="ECO:0000259" key="2">
    <source>
        <dbReference type="SMART" id="SM00278"/>
    </source>
</evidence>
<dbReference type="InterPro" id="IPR003583">
    <property type="entry name" value="Hlx-hairpin-Hlx_DNA-bd_motif"/>
</dbReference>